<dbReference type="Gene3D" id="3.40.50.670">
    <property type="match status" value="1"/>
</dbReference>
<dbReference type="SMART" id="SM00433">
    <property type="entry name" value="TOP2c"/>
    <property type="match status" value="1"/>
</dbReference>
<dbReference type="PANTHER" id="PTHR45866">
    <property type="entry name" value="DNA GYRASE/TOPOISOMERASE SUBUNIT B"/>
    <property type="match status" value="1"/>
</dbReference>
<feature type="binding site" evidence="11">
    <location>
        <position position="497"/>
    </location>
    <ligand>
        <name>Mg(2+)</name>
        <dbReference type="ChEBI" id="CHEBI:18420"/>
        <label>1</label>
        <note>catalytic</note>
    </ligand>
</feature>
<keyword evidence="3 11" id="KW-0479">Metal-binding</keyword>
<dbReference type="GO" id="GO:0034335">
    <property type="term" value="F:DNA negative supercoiling activity"/>
    <property type="evidence" value="ECO:0007669"/>
    <property type="project" value="UniProtKB-ARBA"/>
</dbReference>
<dbReference type="AlphaFoldDB" id="A0A1V4IIU5"/>
<evidence type="ECO:0000256" key="9">
    <source>
        <dbReference type="ARBA" id="ARBA00023235"/>
    </source>
</evidence>
<dbReference type="SUPFAM" id="SSF55874">
    <property type="entry name" value="ATPase domain of HSP90 chaperone/DNA topoisomerase II/histidine kinase"/>
    <property type="match status" value="1"/>
</dbReference>
<organism evidence="13 15">
    <name type="scientific">Clostridium chromiireducens</name>
    <dbReference type="NCBI Taxonomy" id="225345"/>
    <lineage>
        <taxon>Bacteria</taxon>
        <taxon>Bacillati</taxon>
        <taxon>Bacillota</taxon>
        <taxon>Clostridia</taxon>
        <taxon>Eubacteriales</taxon>
        <taxon>Clostridiaceae</taxon>
        <taxon>Clostridium</taxon>
    </lineage>
</organism>
<dbReference type="HAMAP" id="MF_01898">
    <property type="entry name" value="GyrB"/>
    <property type="match status" value="1"/>
</dbReference>
<dbReference type="InterPro" id="IPR020568">
    <property type="entry name" value="Ribosomal_Su5_D2-typ_SF"/>
</dbReference>
<dbReference type="InterPro" id="IPR014721">
    <property type="entry name" value="Ribsml_uS5_D2-typ_fold_subgr"/>
</dbReference>
<keyword evidence="4 11" id="KW-0547">Nucleotide-binding</keyword>
<evidence type="ECO:0000256" key="2">
    <source>
        <dbReference type="ARBA" id="ARBA00010708"/>
    </source>
</evidence>
<feature type="binding site" evidence="11">
    <location>
        <position position="499"/>
    </location>
    <ligand>
        <name>Mg(2+)</name>
        <dbReference type="ChEBI" id="CHEBI:18420"/>
        <label>2</label>
    </ligand>
</feature>
<comment type="miscellaneous">
    <text evidence="11">Few gyrases are as efficient as E.coli at forming negative supercoils. Not all organisms have 2 type II topoisomerases; in organisms with a single type II topoisomerase this enzyme also has to decatenate newly replicated chromosomes.</text>
</comment>
<dbReference type="GO" id="GO:0005737">
    <property type="term" value="C:cytoplasm"/>
    <property type="evidence" value="ECO:0007669"/>
    <property type="project" value="UniProtKB-SubCell"/>
</dbReference>
<dbReference type="Pfam" id="PF02518">
    <property type="entry name" value="HATPase_c"/>
    <property type="match status" value="1"/>
</dbReference>
<dbReference type="GO" id="GO:0006265">
    <property type="term" value="P:DNA topological change"/>
    <property type="evidence" value="ECO:0007669"/>
    <property type="project" value="UniProtKB-UniRule"/>
</dbReference>
<dbReference type="InterPro" id="IPR018522">
    <property type="entry name" value="TopoIIA_CS"/>
</dbReference>
<keyword evidence="6 11" id="KW-0460">Magnesium</keyword>
<dbReference type="FunFam" id="3.30.565.10:FF:000002">
    <property type="entry name" value="DNA gyrase subunit B"/>
    <property type="match status" value="1"/>
</dbReference>
<feature type="site" description="Interaction with DNA" evidence="11">
    <location>
        <position position="452"/>
    </location>
</feature>
<keyword evidence="15" id="KW-1185">Reference proteome</keyword>
<dbReference type="PROSITE" id="PS50880">
    <property type="entry name" value="TOPRIM"/>
    <property type="match status" value="1"/>
</dbReference>
<evidence type="ECO:0000256" key="5">
    <source>
        <dbReference type="ARBA" id="ARBA00022840"/>
    </source>
</evidence>
<dbReference type="Gene3D" id="3.30.230.10">
    <property type="match status" value="1"/>
</dbReference>
<dbReference type="InterPro" id="IPR002288">
    <property type="entry name" value="DNA_gyrase_B_C"/>
</dbReference>
<dbReference type="GO" id="GO:0005524">
    <property type="term" value="F:ATP binding"/>
    <property type="evidence" value="ECO:0007669"/>
    <property type="project" value="UniProtKB-UniRule"/>
</dbReference>
<feature type="site" description="Interaction with DNA" evidence="11">
    <location>
        <position position="449"/>
    </location>
</feature>
<dbReference type="InterPro" id="IPR011557">
    <property type="entry name" value="GyrB"/>
</dbReference>
<evidence type="ECO:0000313" key="16">
    <source>
        <dbReference type="Proteomes" id="UP000265930"/>
    </source>
</evidence>
<dbReference type="InterPro" id="IPR000565">
    <property type="entry name" value="Topo_IIA_B"/>
</dbReference>
<dbReference type="InterPro" id="IPR013760">
    <property type="entry name" value="Topo_IIA-like_dom_sf"/>
</dbReference>
<dbReference type="InterPro" id="IPR001241">
    <property type="entry name" value="Topo_IIA"/>
</dbReference>
<evidence type="ECO:0000256" key="7">
    <source>
        <dbReference type="ARBA" id="ARBA00023029"/>
    </source>
</evidence>
<dbReference type="NCBIfam" id="NF004189">
    <property type="entry name" value="PRK05644.1"/>
    <property type="match status" value="1"/>
</dbReference>
<name>A0A1V4IIU5_9CLOT</name>
<evidence type="ECO:0000256" key="6">
    <source>
        <dbReference type="ARBA" id="ARBA00022842"/>
    </source>
</evidence>
<dbReference type="EC" id="5.6.2.2" evidence="11"/>
<evidence type="ECO:0000256" key="10">
    <source>
        <dbReference type="ARBA" id="ARBA00063644"/>
    </source>
</evidence>
<reference evidence="13 15" key="1">
    <citation type="submission" date="2017-03" db="EMBL/GenBank/DDBJ databases">
        <title>Genome sequence of Clostridium chromiireducens DSM 23318.</title>
        <authorList>
            <person name="Poehlein A."/>
            <person name="Daniel R."/>
        </authorList>
    </citation>
    <scope>NUCLEOTIDE SEQUENCE [LARGE SCALE GENOMIC DNA]</scope>
    <source>
        <strain evidence="13 15">DSM 23318</strain>
    </source>
</reference>
<dbReference type="Gene3D" id="3.30.565.10">
    <property type="entry name" value="Histidine kinase-like ATPase, C-terminal domain"/>
    <property type="match status" value="1"/>
</dbReference>
<dbReference type="NCBIfam" id="NF011501">
    <property type="entry name" value="PRK14939.1"/>
    <property type="match status" value="1"/>
</dbReference>
<keyword evidence="8" id="KW-0238">DNA-binding</keyword>
<comment type="caution">
    <text evidence="13">The sequence shown here is derived from an EMBL/GenBank/DDBJ whole genome shotgun (WGS) entry which is preliminary data.</text>
</comment>
<dbReference type="GO" id="GO:0046872">
    <property type="term" value="F:metal ion binding"/>
    <property type="evidence" value="ECO:0007669"/>
    <property type="project" value="UniProtKB-KW"/>
</dbReference>
<dbReference type="GO" id="GO:0005694">
    <property type="term" value="C:chromosome"/>
    <property type="evidence" value="ECO:0007669"/>
    <property type="project" value="InterPro"/>
</dbReference>
<accession>A0A1V4IIU5</accession>
<dbReference type="Pfam" id="PF00204">
    <property type="entry name" value="DNA_gyraseB"/>
    <property type="match status" value="1"/>
</dbReference>
<dbReference type="InterPro" id="IPR036890">
    <property type="entry name" value="HATPase_C_sf"/>
</dbReference>
<comment type="catalytic activity">
    <reaction evidence="1 11">
        <text>ATP-dependent breakage, passage and rejoining of double-stranded DNA.</text>
        <dbReference type="EC" id="5.6.2.2"/>
    </reaction>
</comment>
<dbReference type="CDD" id="cd16928">
    <property type="entry name" value="HATPase_GyrB-like"/>
    <property type="match status" value="1"/>
</dbReference>
<dbReference type="InterPro" id="IPR013759">
    <property type="entry name" value="Topo_IIA_B_C"/>
</dbReference>
<dbReference type="GO" id="GO:0006261">
    <property type="term" value="P:DNA-templated DNA replication"/>
    <property type="evidence" value="ECO:0007669"/>
    <property type="project" value="UniProtKB-UniRule"/>
</dbReference>
<evidence type="ECO:0000256" key="11">
    <source>
        <dbReference type="HAMAP-Rule" id="MF_01898"/>
    </source>
</evidence>
<evidence type="ECO:0000313" key="14">
    <source>
        <dbReference type="EMBL" id="RII31955.1"/>
    </source>
</evidence>
<comment type="cofactor">
    <cofactor evidence="11">
        <name>Mg(2+)</name>
        <dbReference type="ChEBI" id="CHEBI:18420"/>
    </cofactor>
    <cofactor evidence="11">
        <name>Mn(2+)</name>
        <dbReference type="ChEBI" id="CHEBI:29035"/>
    </cofactor>
    <cofactor evidence="11">
        <name>Ca(2+)</name>
        <dbReference type="ChEBI" id="CHEBI:29108"/>
    </cofactor>
    <text evidence="11">Binds two Mg(2+) per subunit. The magnesium ions form salt bridges with both the protein and the DNA. Can also accept other divalent metal cations, such as Mn(2+) or Ca(2+).</text>
</comment>
<feature type="binding site" evidence="11">
    <location>
        <position position="497"/>
    </location>
    <ligand>
        <name>Mg(2+)</name>
        <dbReference type="ChEBI" id="CHEBI:18420"/>
        <label>2</label>
    </ligand>
</feature>
<gene>
    <name evidence="11 13" type="primary">gyrB</name>
    <name evidence="13" type="ORF">CLCHR_32530</name>
    <name evidence="14" type="ORF">D2A34_25985</name>
</gene>
<dbReference type="GO" id="GO:0003677">
    <property type="term" value="F:DNA binding"/>
    <property type="evidence" value="ECO:0007669"/>
    <property type="project" value="UniProtKB-KW"/>
</dbReference>
<comment type="subunit">
    <text evidence="10">Heterotetramer composed of ParC and ParE.</text>
</comment>
<dbReference type="InterPro" id="IPR013506">
    <property type="entry name" value="Topo_IIA_bsu_dom2"/>
</dbReference>
<dbReference type="InterPro" id="IPR003594">
    <property type="entry name" value="HATPase_dom"/>
</dbReference>
<keyword evidence="7 11" id="KW-0799">Topoisomerase</keyword>
<comment type="subcellular location">
    <subcellularLocation>
        <location evidence="11">Cytoplasm</location>
    </subcellularLocation>
</comment>
<dbReference type="InterPro" id="IPR034160">
    <property type="entry name" value="TOPRIM_GyrB"/>
</dbReference>
<dbReference type="FunFam" id="3.40.50.670:FF:000002">
    <property type="entry name" value="DNA gyrase subunit B"/>
    <property type="match status" value="1"/>
</dbReference>
<dbReference type="PRINTS" id="PR00418">
    <property type="entry name" value="TPI2FAMILY"/>
</dbReference>
<evidence type="ECO:0000313" key="15">
    <source>
        <dbReference type="Proteomes" id="UP000191056"/>
    </source>
</evidence>
<evidence type="ECO:0000256" key="3">
    <source>
        <dbReference type="ARBA" id="ARBA00022723"/>
    </source>
</evidence>
<sequence length="635" mass="71444">MEQNNKSYDENQIQVLEGLEAVRKRPGMYIGSTSSRGLHHLVYEIVDNSIDEALAGYCRKIEVNINEDNSIRVVDDGRGMPVGIHPKMGKSTVEVIMTILHAGGKFGGEGYKVSGGLHGVGASVVNALSEECIVTVKRDGHIWEQKYSRGKVLNDIAKIGDSDETGTETYFRPDPEIFEETIFDFEVLSQRLRELAFLNKGIYIRLLDKRDEKEETFHYEGGIKSFVSYLNRNKVPLHEEPIYIEGIKDKVSVEVALQYNDGYTENIFSFANNIDTVEGGTHLVGFKTALTRVFNDYAKKFGHIKENDKNFTGDDIREGLTGVISVKIEEPQFEGQTKTKLGNSEVRGIVDSIVGENIGIFLEENPNIGKIIVDKALMAARARDAARKARELTRKSVLERSTLPGKLADCSSKDPRECEIYIVEGDSAGGSAKQGRNRRFQAILPLRGKILNVEKQRLDRILNADTIRSMVTAFGAGIGNDFDVEKIRYNRIIIMTDADVDGAHIRTLLLTFFYRYMRKMVDDGHVYIAQPPLYKVSKNKKEYYAYTDSELENVLSEIGGKDNSTDIQRYKGLGEMNATQLWDTTMDPEKRILLKVNIEDAMAADEIFTILMGEKVEPRKEFITQNAKNVVNLDI</sequence>
<evidence type="ECO:0000256" key="1">
    <source>
        <dbReference type="ARBA" id="ARBA00000185"/>
    </source>
</evidence>
<dbReference type="SUPFAM" id="SSF56719">
    <property type="entry name" value="Type II DNA topoisomerase"/>
    <property type="match status" value="1"/>
</dbReference>
<reference evidence="14 16" key="2">
    <citation type="submission" date="2018-08" db="EMBL/GenBank/DDBJ databases">
        <title>Genome of Clostridium chromiireducens C1, DSM12136.</title>
        <authorList>
            <person name="Xing M."/>
            <person name="Wei Y."/>
            <person name="Ang E.L."/>
            <person name="Zhao H."/>
            <person name="Zhang Y."/>
        </authorList>
    </citation>
    <scope>NUCLEOTIDE SEQUENCE [LARGE SCALE GENOMIC DNA]</scope>
    <source>
        <strain evidence="14 16">C1</strain>
    </source>
</reference>
<dbReference type="Proteomes" id="UP000191056">
    <property type="component" value="Unassembled WGS sequence"/>
</dbReference>
<dbReference type="PANTHER" id="PTHR45866:SF1">
    <property type="entry name" value="DNA GYRASE SUBUNIT B, MITOCHONDRIAL"/>
    <property type="match status" value="1"/>
</dbReference>
<dbReference type="SUPFAM" id="SSF54211">
    <property type="entry name" value="Ribosomal protein S5 domain 2-like"/>
    <property type="match status" value="1"/>
</dbReference>
<evidence type="ECO:0000259" key="12">
    <source>
        <dbReference type="PROSITE" id="PS50880"/>
    </source>
</evidence>
<keyword evidence="9 11" id="KW-0413">Isomerase</keyword>
<protein>
    <recommendedName>
        <fullName evidence="11">DNA gyrase subunit B</fullName>
        <ecNumber evidence="11">5.6.2.2</ecNumber>
    </recommendedName>
</protein>
<dbReference type="RefSeq" id="WP_079440854.1">
    <property type="nucleotide sequence ID" value="NZ_MZGT01000045.1"/>
</dbReference>
<comment type="function">
    <text evidence="11">A type II topoisomerase that negatively supercoils closed circular double-stranded (ds) DNA in an ATP-dependent manner to modulate DNA topology and maintain chromosomes in an underwound state. Negative supercoiling favors strand separation, and DNA replication, transcription, recombination and repair, all of which involve strand separation. Also able to catalyze the interconversion of other topological isomers of dsDNA rings, including catenanes and knotted rings. Type II topoisomerases break and join 2 DNA strands simultaneously in an ATP-dependent manner.</text>
</comment>
<dbReference type="CDD" id="cd03366">
    <property type="entry name" value="TOPRIM_TopoIIA_GyrB"/>
    <property type="match status" value="1"/>
</dbReference>
<dbReference type="NCBIfam" id="TIGR01059">
    <property type="entry name" value="gyrB"/>
    <property type="match status" value="1"/>
</dbReference>
<dbReference type="FunFam" id="3.30.230.10:FF:000005">
    <property type="entry name" value="DNA gyrase subunit B"/>
    <property type="match status" value="1"/>
</dbReference>
<dbReference type="PROSITE" id="PS00177">
    <property type="entry name" value="TOPOISOMERASE_II"/>
    <property type="match status" value="1"/>
</dbReference>
<comment type="similarity">
    <text evidence="2 11">Belongs to the type II topoisomerase GyrB family.</text>
</comment>
<dbReference type="InterPro" id="IPR006171">
    <property type="entry name" value="TOPRIM_dom"/>
</dbReference>
<keyword evidence="5 11" id="KW-0067">ATP-binding</keyword>
<dbReference type="Proteomes" id="UP000265930">
    <property type="component" value="Unassembled WGS sequence"/>
</dbReference>
<dbReference type="SMART" id="SM00387">
    <property type="entry name" value="HATPase_c"/>
    <property type="match status" value="1"/>
</dbReference>
<evidence type="ECO:0000256" key="8">
    <source>
        <dbReference type="ARBA" id="ARBA00023125"/>
    </source>
</evidence>
<keyword evidence="11" id="KW-0963">Cytoplasm</keyword>
<dbReference type="STRING" id="225345.CLCHR_32530"/>
<dbReference type="EMBL" id="QXDJ01000011">
    <property type="protein sequence ID" value="RII31955.1"/>
    <property type="molecule type" value="Genomic_DNA"/>
</dbReference>
<dbReference type="OrthoDB" id="9802808at2"/>
<feature type="binding site" evidence="11">
    <location>
        <position position="424"/>
    </location>
    <ligand>
        <name>Mg(2+)</name>
        <dbReference type="ChEBI" id="CHEBI:18420"/>
        <label>1</label>
        <note>catalytic</note>
    </ligand>
</feature>
<dbReference type="EMBL" id="MZGT01000045">
    <property type="protein sequence ID" value="OPJ59931.1"/>
    <property type="molecule type" value="Genomic_DNA"/>
</dbReference>
<dbReference type="Pfam" id="PF00986">
    <property type="entry name" value="DNA_gyraseB_C"/>
    <property type="match status" value="1"/>
</dbReference>
<dbReference type="PRINTS" id="PR01159">
    <property type="entry name" value="DNAGYRASEB"/>
</dbReference>
<evidence type="ECO:0000313" key="13">
    <source>
        <dbReference type="EMBL" id="OPJ59931.1"/>
    </source>
</evidence>
<dbReference type="CDD" id="cd00822">
    <property type="entry name" value="TopoII_Trans_DNA_gyrase"/>
    <property type="match status" value="1"/>
</dbReference>
<proteinExistence type="inferred from homology"/>
<feature type="domain" description="Toprim" evidence="12">
    <location>
        <begin position="418"/>
        <end position="532"/>
    </location>
</feature>
<evidence type="ECO:0000256" key="4">
    <source>
        <dbReference type="ARBA" id="ARBA00022741"/>
    </source>
</evidence>
<dbReference type="Pfam" id="PF01751">
    <property type="entry name" value="Toprim"/>
    <property type="match status" value="1"/>
</dbReference>
<comment type="subunit">
    <text evidence="11">Heterotetramer, composed of two GyrA and two GyrB chains. In the heterotetramer, GyrA contains the active site tyrosine that forms a transient covalent intermediate with DNA, while GyrB binds cofactors and catalyzes ATP hydrolysis.</text>
</comment>